<dbReference type="InParanoid" id="A7F0G5"/>
<keyword evidence="2" id="KW-1185">Reference proteome</keyword>
<dbReference type="Proteomes" id="UP000001312">
    <property type="component" value="Unassembled WGS sequence"/>
</dbReference>
<organism evidence="1 2">
    <name type="scientific">Sclerotinia sclerotiorum (strain ATCC 18683 / 1980 / Ss-1)</name>
    <name type="common">White mold</name>
    <name type="synonym">Whetzelinia sclerotiorum</name>
    <dbReference type="NCBI Taxonomy" id="665079"/>
    <lineage>
        <taxon>Eukaryota</taxon>
        <taxon>Fungi</taxon>
        <taxon>Dikarya</taxon>
        <taxon>Ascomycota</taxon>
        <taxon>Pezizomycotina</taxon>
        <taxon>Leotiomycetes</taxon>
        <taxon>Helotiales</taxon>
        <taxon>Sclerotiniaceae</taxon>
        <taxon>Sclerotinia</taxon>
    </lineage>
</organism>
<reference evidence="2" key="1">
    <citation type="journal article" date="2011" name="PLoS Genet.">
        <title>Genomic analysis of the necrotrophic fungal pathogens Sclerotinia sclerotiorum and Botrytis cinerea.</title>
        <authorList>
            <person name="Amselem J."/>
            <person name="Cuomo C.A."/>
            <person name="van Kan J.A."/>
            <person name="Viaud M."/>
            <person name="Benito E.P."/>
            <person name="Couloux A."/>
            <person name="Coutinho P.M."/>
            <person name="de Vries R.P."/>
            <person name="Dyer P.S."/>
            <person name="Fillinger S."/>
            <person name="Fournier E."/>
            <person name="Gout L."/>
            <person name="Hahn M."/>
            <person name="Kohn L."/>
            <person name="Lapalu N."/>
            <person name="Plummer K.M."/>
            <person name="Pradier J.M."/>
            <person name="Quevillon E."/>
            <person name="Sharon A."/>
            <person name="Simon A."/>
            <person name="ten Have A."/>
            <person name="Tudzynski B."/>
            <person name="Tudzynski P."/>
            <person name="Wincker P."/>
            <person name="Andrew M."/>
            <person name="Anthouard V."/>
            <person name="Beever R.E."/>
            <person name="Beffa R."/>
            <person name="Benoit I."/>
            <person name="Bouzid O."/>
            <person name="Brault B."/>
            <person name="Chen Z."/>
            <person name="Choquer M."/>
            <person name="Collemare J."/>
            <person name="Cotton P."/>
            <person name="Danchin E.G."/>
            <person name="Da Silva C."/>
            <person name="Gautier A."/>
            <person name="Giraud C."/>
            <person name="Giraud T."/>
            <person name="Gonzalez C."/>
            <person name="Grossetete S."/>
            <person name="Guldener U."/>
            <person name="Henrissat B."/>
            <person name="Howlett B.J."/>
            <person name="Kodira C."/>
            <person name="Kretschmer M."/>
            <person name="Lappartient A."/>
            <person name="Leroch M."/>
            <person name="Levis C."/>
            <person name="Mauceli E."/>
            <person name="Neuveglise C."/>
            <person name="Oeser B."/>
            <person name="Pearson M."/>
            <person name="Poulain J."/>
            <person name="Poussereau N."/>
            <person name="Quesneville H."/>
            <person name="Rascle C."/>
            <person name="Schumacher J."/>
            <person name="Segurens B."/>
            <person name="Sexton A."/>
            <person name="Silva E."/>
            <person name="Sirven C."/>
            <person name="Soanes D.M."/>
            <person name="Talbot N.J."/>
            <person name="Templeton M."/>
            <person name="Yandava C."/>
            <person name="Yarden O."/>
            <person name="Zeng Q."/>
            <person name="Rollins J.A."/>
            <person name="Lebrun M.H."/>
            <person name="Dickman M."/>
        </authorList>
    </citation>
    <scope>NUCLEOTIDE SEQUENCE [LARGE SCALE GENOMIC DNA]</scope>
    <source>
        <strain evidence="2">ATCC 18683 / 1980 / Ss-1</strain>
    </source>
</reference>
<proteinExistence type="predicted"/>
<dbReference type="GeneID" id="5483954"/>
<evidence type="ECO:0000313" key="1">
    <source>
        <dbReference type="EMBL" id="EDN95207.1"/>
    </source>
</evidence>
<name>A7F0G5_SCLS1</name>
<dbReference type="HOGENOM" id="CLU_3175673_0_0_1"/>
<accession>A7F0G5</accession>
<gene>
    <name evidence="1" type="ORF">SS1G_11083</name>
</gene>
<evidence type="ECO:0000313" key="2">
    <source>
        <dbReference type="Proteomes" id="UP000001312"/>
    </source>
</evidence>
<sequence>MPRSGTIEVIPDYSKEYSCDPQGGSHKDERAYSVLMAQDWAQPQRRR</sequence>
<dbReference type="EMBL" id="CH476637">
    <property type="protein sequence ID" value="EDN95207.1"/>
    <property type="molecule type" value="Genomic_DNA"/>
</dbReference>
<protein>
    <submittedName>
        <fullName evidence="1">Uncharacterized protein</fullName>
    </submittedName>
</protein>
<dbReference type="KEGG" id="ssl:SS1G_11083"/>
<dbReference type="AlphaFoldDB" id="A7F0G5"/>
<dbReference type="RefSeq" id="XP_001587842.1">
    <property type="nucleotide sequence ID" value="XM_001587792.1"/>
</dbReference>